<name>A0A2B7WZD9_POLH7</name>
<reference evidence="1 2" key="1">
    <citation type="submission" date="2017-10" db="EMBL/GenBank/DDBJ databases">
        <title>Comparative genomics in systemic dimorphic fungi from Ajellomycetaceae.</title>
        <authorList>
            <person name="Munoz J.F."/>
            <person name="Mcewen J.G."/>
            <person name="Clay O.K."/>
            <person name="Cuomo C.A."/>
        </authorList>
    </citation>
    <scope>NUCLEOTIDE SEQUENCE [LARGE SCALE GENOMIC DNA]</scope>
    <source>
        <strain evidence="1 2">UAMH7299</strain>
    </source>
</reference>
<evidence type="ECO:0000313" key="2">
    <source>
        <dbReference type="Proteomes" id="UP000224634"/>
    </source>
</evidence>
<gene>
    <name evidence="1" type="ORF">AJ80_08899</name>
</gene>
<dbReference type="Proteomes" id="UP000224634">
    <property type="component" value="Unassembled WGS sequence"/>
</dbReference>
<organism evidence="1 2">
    <name type="scientific">Polytolypa hystricis (strain UAMH7299)</name>
    <dbReference type="NCBI Taxonomy" id="1447883"/>
    <lineage>
        <taxon>Eukaryota</taxon>
        <taxon>Fungi</taxon>
        <taxon>Dikarya</taxon>
        <taxon>Ascomycota</taxon>
        <taxon>Pezizomycotina</taxon>
        <taxon>Eurotiomycetes</taxon>
        <taxon>Eurotiomycetidae</taxon>
        <taxon>Onygenales</taxon>
        <taxon>Onygenales incertae sedis</taxon>
        <taxon>Polytolypa</taxon>
    </lineage>
</organism>
<dbReference type="STRING" id="1447883.A0A2B7WZD9"/>
<proteinExistence type="predicted"/>
<dbReference type="AlphaFoldDB" id="A0A2B7WZD9"/>
<comment type="caution">
    <text evidence="1">The sequence shown here is derived from an EMBL/GenBank/DDBJ whole genome shotgun (WGS) entry which is preliminary data.</text>
</comment>
<keyword evidence="2" id="KW-1185">Reference proteome</keyword>
<accession>A0A2B7WZD9</accession>
<sequence length="428" mass="48966">MRSNYSFSPNHDDGTYEAESWRWGESPQYAPTPGNFGHTLSSPSHFSFIDTHPTTPAELPPSQTNSSRTDKLPLLQFGDWVEGESYDEDPPTCIHYWIEWEITLNKRTVIKDTEQDLVLAPGFYWRLFLEPKLREKLCAKYPHRKIVLDDTSIVVMPDIEKQLSEWGHHFLAGKRLKLIISFNYIEDIQGSTASRRTTDERGTSSATQGMLQELDREVNAEEELTGEPTAWKHGHTAGRILTGKKHYKLYRDEILSLVRYVQSGKRLESHEDVPGMIRDQIYRAERRRIEGQKSHNRLVSESNYPPITITNVLPAQTSQQAISSSPPSSEGMSTSPANTSRLNITGLRDANVQAYCDWQQSQVGHASWKVEFQKACDVALDDGLDLDQIDELSDPEYFKNRGVKWGIARRFVRDIRYWAENCICNVDG</sequence>
<protein>
    <submittedName>
        <fullName evidence="1">Uncharacterized protein</fullName>
    </submittedName>
</protein>
<dbReference type="OrthoDB" id="4187842at2759"/>
<evidence type="ECO:0000313" key="1">
    <source>
        <dbReference type="EMBL" id="PGH02176.1"/>
    </source>
</evidence>
<dbReference type="EMBL" id="PDNA01000226">
    <property type="protein sequence ID" value="PGH02176.1"/>
    <property type="molecule type" value="Genomic_DNA"/>
</dbReference>